<keyword evidence="5" id="KW-0028">Amino-acid biosynthesis</keyword>
<dbReference type="InterPro" id="IPR035902">
    <property type="entry name" value="Nuc_phospho_transferase"/>
</dbReference>
<keyword evidence="5" id="KW-0479">Metal-binding</keyword>
<evidence type="ECO:0000259" key="7">
    <source>
        <dbReference type="Pfam" id="PF02885"/>
    </source>
</evidence>
<comment type="caution">
    <text evidence="8">The sequence shown here is derived from an EMBL/GenBank/DDBJ whole genome shotgun (WGS) entry which is preliminary data.</text>
</comment>
<proteinExistence type="inferred from homology"/>
<dbReference type="HAMAP" id="MF_00211">
    <property type="entry name" value="TrpD"/>
    <property type="match status" value="1"/>
</dbReference>
<evidence type="ECO:0000313" key="9">
    <source>
        <dbReference type="Proteomes" id="UP001203665"/>
    </source>
</evidence>
<dbReference type="SUPFAM" id="SSF47648">
    <property type="entry name" value="Nucleoside phosphorylase/phosphoribosyltransferase N-terminal domain"/>
    <property type="match status" value="1"/>
</dbReference>
<accession>A0ABT0XEW0</accession>
<sequence length="341" mass="36614">MFKQLLAKCAEGQHLLEDEAYVAMDLIMKDKVEVSQIASLISMMRLRGETVEELIGFTKAMRAHAVSIPHTLDVVLDTCGTGGDNLGTFNISTAVSFVAATAGVPVAKHGNRAVTSKSGSADVLEYLGIDIQKSPEAAAQALEQTGLSFLFAPLYHSSMKFAAPARKQIGFRTIFNLLGPMTNPAGADHQLIGVSGREHALKMGEAIRRLGTTHTVLVTGADNLDECSVHGSTQIVDVQNDEIHVYEITPEEVGIKPGLLAEIQVNSVQESANLIRRVFDGTANQSAISIVIFNAGVALYAANHVQSIQEGVALAKDLLQSNKVLNYTSERQPHQEGYKHA</sequence>
<keyword evidence="4 5" id="KW-0057">Aromatic amino acid biosynthesis</keyword>
<feature type="binding site" evidence="5">
    <location>
        <position position="226"/>
    </location>
    <ligand>
        <name>Mg(2+)</name>
        <dbReference type="ChEBI" id="CHEBI:18420"/>
        <label>1</label>
    </ligand>
</feature>
<dbReference type="Proteomes" id="UP001203665">
    <property type="component" value="Unassembled WGS sequence"/>
</dbReference>
<dbReference type="Pfam" id="PF02885">
    <property type="entry name" value="Glycos_trans_3N"/>
    <property type="match status" value="1"/>
</dbReference>
<feature type="binding site" evidence="5">
    <location>
        <position position="88"/>
    </location>
    <ligand>
        <name>5-phospho-alpha-D-ribose 1-diphosphate</name>
        <dbReference type="ChEBI" id="CHEBI:58017"/>
    </ligand>
</feature>
<keyword evidence="5" id="KW-0460">Magnesium</keyword>
<feature type="binding site" evidence="5">
    <location>
        <begin position="90"/>
        <end position="93"/>
    </location>
    <ligand>
        <name>5-phospho-alpha-D-ribose 1-diphosphate</name>
        <dbReference type="ChEBI" id="CHEBI:58017"/>
    </ligand>
</feature>
<feature type="binding site" evidence="5">
    <location>
        <position position="92"/>
    </location>
    <ligand>
        <name>Mg(2+)</name>
        <dbReference type="ChEBI" id="CHEBI:18420"/>
        <label>1</label>
    </ligand>
</feature>
<gene>
    <name evidence="5 8" type="primary">trpD</name>
    <name evidence="8" type="ORF">NDM98_01610</name>
</gene>
<keyword evidence="3 5" id="KW-0822">Tryptophan biosynthesis</keyword>
<evidence type="ECO:0000259" key="6">
    <source>
        <dbReference type="Pfam" id="PF00591"/>
    </source>
</evidence>
<comment type="function">
    <text evidence="5">Catalyzes the transfer of the phosphoribosyl group of 5-phosphorylribose-1-pyrophosphate (PRPP) to anthranilate to yield N-(5'-phosphoribosyl)-anthranilate (PRA).</text>
</comment>
<evidence type="ECO:0000256" key="5">
    <source>
        <dbReference type="HAMAP-Rule" id="MF_00211"/>
    </source>
</evidence>
<comment type="catalytic activity">
    <reaction evidence="5">
        <text>N-(5-phospho-beta-D-ribosyl)anthranilate + diphosphate = 5-phospho-alpha-D-ribose 1-diphosphate + anthranilate</text>
        <dbReference type="Rhea" id="RHEA:11768"/>
        <dbReference type="ChEBI" id="CHEBI:16567"/>
        <dbReference type="ChEBI" id="CHEBI:18277"/>
        <dbReference type="ChEBI" id="CHEBI:33019"/>
        <dbReference type="ChEBI" id="CHEBI:58017"/>
        <dbReference type="EC" id="2.4.2.18"/>
    </reaction>
</comment>
<reference evidence="8" key="1">
    <citation type="submission" date="2022-06" db="EMBL/GenBank/DDBJ databases">
        <title>Alkalicoccobacillus porphyridii sp. nov., isolated from a marine red alga, Porphyridium purpureum and reclassification of Shouchella plakortidis and Shouchella gibsonii as Alkalicoccobacillus plakortidis comb. nov. and Alkalicoccobacillus gibsonii comb. nov.</title>
        <authorList>
            <person name="Kim K.H."/>
            <person name="Lee J.K."/>
            <person name="Han D.M."/>
            <person name="Baek J.H."/>
            <person name="Jeon C.O."/>
        </authorList>
    </citation>
    <scope>NUCLEOTIDE SEQUENCE</scope>
    <source>
        <strain evidence="8">DSM 19153</strain>
    </source>
</reference>
<evidence type="ECO:0000256" key="2">
    <source>
        <dbReference type="ARBA" id="ARBA00022679"/>
    </source>
</evidence>
<dbReference type="Gene3D" id="1.20.970.10">
    <property type="entry name" value="Transferase, Pyrimidine Nucleoside Phosphorylase, Chain C"/>
    <property type="match status" value="1"/>
</dbReference>
<feature type="binding site" evidence="5">
    <location>
        <begin position="108"/>
        <end position="116"/>
    </location>
    <ligand>
        <name>5-phospho-alpha-D-ribose 1-diphosphate</name>
        <dbReference type="ChEBI" id="CHEBI:58017"/>
    </ligand>
</feature>
<dbReference type="EC" id="2.4.2.18" evidence="5"/>
<dbReference type="NCBIfam" id="TIGR01245">
    <property type="entry name" value="trpD"/>
    <property type="match status" value="1"/>
</dbReference>
<name>A0ABT0XEW0_9BACI</name>
<dbReference type="Pfam" id="PF00591">
    <property type="entry name" value="Glycos_transf_3"/>
    <property type="match status" value="1"/>
</dbReference>
<comment type="similarity">
    <text evidence="5">Belongs to the anthranilate phosphoribosyltransferase family.</text>
</comment>
<dbReference type="EMBL" id="JAMQJY010000001">
    <property type="protein sequence ID" value="MCM2674340.1"/>
    <property type="molecule type" value="Genomic_DNA"/>
</dbReference>
<dbReference type="Gene3D" id="3.40.1030.10">
    <property type="entry name" value="Nucleoside phosphorylase/phosphoribosyltransferase catalytic domain"/>
    <property type="match status" value="1"/>
</dbReference>
<keyword evidence="2 5" id="KW-0808">Transferase</keyword>
<feature type="binding site" evidence="5">
    <location>
        <position position="80"/>
    </location>
    <ligand>
        <name>anthranilate</name>
        <dbReference type="ChEBI" id="CHEBI:16567"/>
        <label>1</label>
    </ligand>
</feature>
<protein>
    <recommendedName>
        <fullName evidence="5">Anthranilate phosphoribosyltransferase</fullName>
        <ecNumber evidence="5">2.4.2.18</ecNumber>
    </recommendedName>
</protein>
<comment type="subunit">
    <text evidence="5">Homodimer.</text>
</comment>
<feature type="domain" description="Glycosyl transferase family 3" evidence="6">
    <location>
        <begin position="74"/>
        <end position="321"/>
    </location>
</feature>
<dbReference type="RefSeq" id="WP_251603836.1">
    <property type="nucleotide sequence ID" value="NZ_JAMQJY010000001.1"/>
</dbReference>
<evidence type="ECO:0000256" key="4">
    <source>
        <dbReference type="ARBA" id="ARBA00023141"/>
    </source>
</evidence>
<dbReference type="GO" id="GO:0004048">
    <property type="term" value="F:anthranilate phosphoribosyltransferase activity"/>
    <property type="evidence" value="ECO:0007669"/>
    <property type="project" value="UniProtKB-EC"/>
</dbReference>
<feature type="binding site" evidence="5">
    <location>
        <position position="166"/>
    </location>
    <ligand>
        <name>anthranilate</name>
        <dbReference type="ChEBI" id="CHEBI:16567"/>
        <label>2</label>
    </ligand>
</feature>
<feature type="domain" description="Glycosyl transferase family 3 N-terminal" evidence="7">
    <location>
        <begin position="3"/>
        <end position="65"/>
    </location>
</feature>
<feature type="binding site" evidence="5">
    <location>
        <position position="111"/>
    </location>
    <ligand>
        <name>anthranilate</name>
        <dbReference type="ChEBI" id="CHEBI:16567"/>
        <label>1</label>
    </ligand>
</feature>
<feature type="binding site" evidence="5">
    <location>
        <position position="80"/>
    </location>
    <ligand>
        <name>5-phospho-alpha-D-ribose 1-diphosphate</name>
        <dbReference type="ChEBI" id="CHEBI:58017"/>
    </ligand>
</feature>
<comment type="pathway">
    <text evidence="5">Amino-acid biosynthesis; L-tryptophan biosynthesis; L-tryptophan from chorismate: step 2/5.</text>
</comment>
<keyword evidence="9" id="KW-1185">Reference proteome</keyword>
<comment type="caution">
    <text evidence="5">Lacks conserved residue(s) required for the propagation of feature annotation.</text>
</comment>
<feature type="binding site" evidence="5">
    <location>
        <position position="225"/>
    </location>
    <ligand>
        <name>Mg(2+)</name>
        <dbReference type="ChEBI" id="CHEBI:18420"/>
        <label>2</label>
    </ligand>
</feature>
<dbReference type="InterPro" id="IPR000312">
    <property type="entry name" value="Glycosyl_Trfase_fam3"/>
</dbReference>
<dbReference type="PANTHER" id="PTHR43285:SF2">
    <property type="entry name" value="ANTHRANILATE PHOSPHORIBOSYLTRANSFERASE"/>
    <property type="match status" value="1"/>
</dbReference>
<comment type="cofactor">
    <cofactor evidence="5">
        <name>Mg(2+)</name>
        <dbReference type="ChEBI" id="CHEBI:18420"/>
    </cofactor>
    <text evidence="5">Binds 2 magnesium ions per monomer.</text>
</comment>
<dbReference type="InterPro" id="IPR017459">
    <property type="entry name" value="Glycosyl_Trfase_fam3_N_dom"/>
</dbReference>
<feature type="binding site" evidence="5">
    <location>
        <position position="120"/>
    </location>
    <ligand>
        <name>5-phospho-alpha-D-ribose 1-diphosphate</name>
        <dbReference type="ChEBI" id="CHEBI:58017"/>
    </ligand>
</feature>
<organism evidence="8 9">
    <name type="scientific">Alkalicoccobacillus plakortidis</name>
    <dbReference type="NCBI Taxonomy" id="444060"/>
    <lineage>
        <taxon>Bacteria</taxon>
        <taxon>Bacillati</taxon>
        <taxon>Bacillota</taxon>
        <taxon>Bacilli</taxon>
        <taxon>Bacillales</taxon>
        <taxon>Bacillaceae</taxon>
        <taxon>Alkalicoccobacillus</taxon>
    </lineage>
</organism>
<evidence type="ECO:0000256" key="3">
    <source>
        <dbReference type="ARBA" id="ARBA00022822"/>
    </source>
</evidence>
<dbReference type="PANTHER" id="PTHR43285">
    <property type="entry name" value="ANTHRANILATE PHOSPHORIBOSYLTRANSFERASE"/>
    <property type="match status" value="1"/>
</dbReference>
<evidence type="ECO:0000256" key="1">
    <source>
        <dbReference type="ARBA" id="ARBA00022676"/>
    </source>
</evidence>
<keyword evidence="1 5" id="KW-0328">Glycosyltransferase</keyword>
<evidence type="ECO:0000313" key="8">
    <source>
        <dbReference type="EMBL" id="MCM2674340.1"/>
    </source>
</evidence>
<feature type="binding site" evidence="5">
    <location>
        <position position="226"/>
    </location>
    <ligand>
        <name>Mg(2+)</name>
        <dbReference type="ChEBI" id="CHEBI:18420"/>
        <label>2</label>
    </ligand>
</feature>
<dbReference type="InterPro" id="IPR005940">
    <property type="entry name" value="Anthranilate_Pribosyl_Tfrase"/>
</dbReference>
<feature type="binding site" evidence="5">
    <location>
        <begin position="83"/>
        <end position="84"/>
    </location>
    <ligand>
        <name>5-phospho-alpha-D-ribose 1-diphosphate</name>
        <dbReference type="ChEBI" id="CHEBI:58017"/>
    </ligand>
</feature>
<dbReference type="SUPFAM" id="SSF52418">
    <property type="entry name" value="Nucleoside phosphorylase/phosphoribosyltransferase catalytic domain"/>
    <property type="match status" value="1"/>
</dbReference>
<dbReference type="InterPro" id="IPR036320">
    <property type="entry name" value="Glycosyl_Trfase_fam3_N_dom_sf"/>
</dbReference>